<gene>
    <name evidence="3" type="ORF">BJ878DRAFT_102212</name>
</gene>
<feature type="compositionally biased region" description="Polar residues" evidence="2">
    <location>
        <begin position="203"/>
        <end position="212"/>
    </location>
</feature>
<dbReference type="Proteomes" id="UP000887226">
    <property type="component" value="Unassembled WGS sequence"/>
</dbReference>
<feature type="compositionally biased region" description="Polar residues" evidence="2">
    <location>
        <begin position="1"/>
        <end position="22"/>
    </location>
</feature>
<evidence type="ECO:0000256" key="1">
    <source>
        <dbReference type="SAM" id="Coils"/>
    </source>
</evidence>
<accession>A0A9P7Z2W9</accession>
<feature type="region of interest" description="Disordered" evidence="2">
    <location>
        <begin position="241"/>
        <end position="265"/>
    </location>
</feature>
<keyword evidence="4" id="KW-1185">Reference proteome</keyword>
<sequence>MDSAASTAGQPDRTPNTANGPQIGNFIPPSKTTPQHQITLGSVGKLRDDYHKLSTDFYTLKNQLGDDQRFQQFASGFASPEEWAIVENFLNTLTDRLKFGRPMIAQEQVQDFPHCVDRFGYLRGELDEMRRQIEGSGYQYDAEDLHYRLIGNQNTPRDSQRGRKTASKSRVASAQNSASASPSIRANGSQRSTAQDPRKDLNNEQNNDSGFESSPVAVRSRNTPVAAVEYTRRRLFQSSPLNPSQVAATRKNKILSSPSSSYSSEYPNEQLQYMANNQLITLIVNLQAHQRAQDERIAQLEEEIEAAMKYKEKRHAQENELMQRVKELTEALGRNQ</sequence>
<dbReference type="AlphaFoldDB" id="A0A9P7Z2W9"/>
<name>A0A9P7Z2W9_9HELO</name>
<organism evidence="3 4">
    <name type="scientific">Calycina marina</name>
    <dbReference type="NCBI Taxonomy" id="1763456"/>
    <lineage>
        <taxon>Eukaryota</taxon>
        <taxon>Fungi</taxon>
        <taxon>Dikarya</taxon>
        <taxon>Ascomycota</taxon>
        <taxon>Pezizomycotina</taxon>
        <taxon>Leotiomycetes</taxon>
        <taxon>Helotiales</taxon>
        <taxon>Pezizellaceae</taxon>
        <taxon>Calycina</taxon>
    </lineage>
</organism>
<evidence type="ECO:0000313" key="3">
    <source>
        <dbReference type="EMBL" id="KAG9243845.1"/>
    </source>
</evidence>
<feature type="region of interest" description="Disordered" evidence="2">
    <location>
        <begin position="151"/>
        <end position="222"/>
    </location>
</feature>
<reference evidence="3" key="1">
    <citation type="journal article" date="2021" name="IMA Fungus">
        <title>Genomic characterization of three marine fungi, including Emericellopsis atlantica sp. nov. with signatures of a generalist lifestyle and marine biomass degradation.</title>
        <authorList>
            <person name="Hagestad O.C."/>
            <person name="Hou L."/>
            <person name="Andersen J.H."/>
            <person name="Hansen E.H."/>
            <person name="Altermark B."/>
            <person name="Li C."/>
            <person name="Kuhnert E."/>
            <person name="Cox R.J."/>
            <person name="Crous P.W."/>
            <person name="Spatafora J.W."/>
            <person name="Lail K."/>
            <person name="Amirebrahimi M."/>
            <person name="Lipzen A."/>
            <person name="Pangilinan J."/>
            <person name="Andreopoulos W."/>
            <person name="Hayes R.D."/>
            <person name="Ng V."/>
            <person name="Grigoriev I.V."/>
            <person name="Jackson S.A."/>
            <person name="Sutton T.D.S."/>
            <person name="Dobson A.D.W."/>
            <person name="Rama T."/>
        </authorList>
    </citation>
    <scope>NUCLEOTIDE SEQUENCE</scope>
    <source>
        <strain evidence="3">TRa3180A</strain>
    </source>
</reference>
<feature type="region of interest" description="Disordered" evidence="2">
    <location>
        <begin position="1"/>
        <end position="35"/>
    </location>
</feature>
<dbReference type="EMBL" id="MU253947">
    <property type="protein sequence ID" value="KAG9243845.1"/>
    <property type="molecule type" value="Genomic_DNA"/>
</dbReference>
<feature type="compositionally biased region" description="Low complexity" evidence="2">
    <location>
        <begin position="169"/>
        <end position="183"/>
    </location>
</feature>
<feature type="compositionally biased region" description="Polar residues" evidence="2">
    <location>
        <begin position="184"/>
        <end position="195"/>
    </location>
</feature>
<keyword evidence="1" id="KW-0175">Coiled coil</keyword>
<proteinExistence type="predicted"/>
<feature type="coiled-coil region" evidence="1">
    <location>
        <begin position="283"/>
        <end position="320"/>
    </location>
</feature>
<evidence type="ECO:0000313" key="4">
    <source>
        <dbReference type="Proteomes" id="UP000887226"/>
    </source>
</evidence>
<evidence type="ECO:0000256" key="2">
    <source>
        <dbReference type="SAM" id="MobiDB-lite"/>
    </source>
</evidence>
<protein>
    <submittedName>
        <fullName evidence="3">Uncharacterized protein</fullName>
    </submittedName>
</protein>
<comment type="caution">
    <text evidence="3">The sequence shown here is derived from an EMBL/GenBank/DDBJ whole genome shotgun (WGS) entry which is preliminary data.</text>
</comment>
<feature type="compositionally biased region" description="Low complexity" evidence="2">
    <location>
        <begin position="256"/>
        <end position="265"/>
    </location>
</feature>